<gene>
    <name evidence="4" type="ORF">SEPMUDRAFT_137089</name>
</gene>
<dbReference type="GO" id="GO:0006631">
    <property type="term" value="P:fatty acid metabolic process"/>
    <property type="evidence" value="ECO:0007669"/>
    <property type="project" value="TreeGrafter"/>
</dbReference>
<dbReference type="PANTHER" id="PTHR43201:SF8">
    <property type="entry name" value="ACYL-COA SYNTHETASE FAMILY MEMBER 3"/>
    <property type="match status" value="1"/>
</dbReference>
<dbReference type="InterPro" id="IPR000873">
    <property type="entry name" value="AMP-dep_synth/lig_dom"/>
</dbReference>
<accession>N1QKY8</accession>
<evidence type="ECO:0000259" key="3">
    <source>
        <dbReference type="Pfam" id="PF13193"/>
    </source>
</evidence>
<dbReference type="InterPro" id="IPR025110">
    <property type="entry name" value="AMP-bd_C"/>
</dbReference>
<dbReference type="InterPro" id="IPR020845">
    <property type="entry name" value="AMP-binding_CS"/>
</dbReference>
<dbReference type="eggNOG" id="KOG1176">
    <property type="taxonomic scope" value="Eukaryota"/>
</dbReference>
<dbReference type="Gene3D" id="3.40.50.12780">
    <property type="entry name" value="N-terminal domain of ligase-like"/>
    <property type="match status" value="1"/>
</dbReference>
<organism evidence="4 5">
    <name type="scientific">Sphaerulina musiva (strain SO2202)</name>
    <name type="common">Poplar stem canker fungus</name>
    <name type="synonym">Septoria musiva</name>
    <dbReference type="NCBI Taxonomy" id="692275"/>
    <lineage>
        <taxon>Eukaryota</taxon>
        <taxon>Fungi</taxon>
        <taxon>Dikarya</taxon>
        <taxon>Ascomycota</taxon>
        <taxon>Pezizomycotina</taxon>
        <taxon>Dothideomycetes</taxon>
        <taxon>Dothideomycetidae</taxon>
        <taxon>Mycosphaerellales</taxon>
        <taxon>Mycosphaerellaceae</taxon>
        <taxon>Sphaerulina</taxon>
    </lineage>
</organism>
<dbReference type="PANTHER" id="PTHR43201">
    <property type="entry name" value="ACYL-COA SYNTHETASE"/>
    <property type="match status" value="1"/>
</dbReference>
<dbReference type="SUPFAM" id="SSF56801">
    <property type="entry name" value="Acetyl-CoA synthetase-like"/>
    <property type="match status" value="1"/>
</dbReference>
<reference evidence="4 5" key="1">
    <citation type="journal article" date="2012" name="PLoS Pathog.">
        <title>Diverse lifestyles and strategies of plant pathogenesis encoded in the genomes of eighteen Dothideomycetes fungi.</title>
        <authorList>
            <person name="Ohm R.A."/>
            <person name="Feau N."/>
            <person name="Henrissat B."/>
            <person name="Schoch C.L."/>
            <person name="Horwitz B.A."/>
            <person name="Barry K.W."/>
            <person name="Condon B.J."/>
            <person name="Copeland A.C."/>
            <person name="Dhillon B."/>
            <person name="Glaser F."/>
            <person name="Hesse C.N."/>
            <person name="Kosti I."/>
            <person name="LaButti K."/>
            <person name="Lindquist E.A."/>
            <person name="Lucas S."/>
            <person name="Salamov A.A."/>
            <person name="Bradshaw R.E."/>
            <person name="Ciuffetti L."/>
            <person name="Hamelin R.C."/>
            <person name="Kema G.H.J."/>
            <person name="Lawrence C."/>
            <person name="Scott J.A."/>
            <person name="Spatafora J.W."/>
            <person name="Turgeon B.G."/>
            <person name="de Wit P.J.G.M."/>
            <person name="Zhong S."/>
            <person name="Goodwin S.B."/>
            <person name="Grigoriev I.V."/>
        </authorList>
    </citation>
    <scope>NUCLEOTIDE SEQUENCE [LARGE SCALE GENOMIC DNA]</scope>
    <source>
        <strain evidence="4 5">SO2202</strain>
    </source>
</reference>
<dbReference type="Pfam" id="PF13193">
    <property type="entry name" value="AMP-binding_C"/>
    <property type="match status" value="1"/>
</dbReference>
<dbReference type="InterPro" id="IPR042099">
    <property type="entry name" value="ANL_N_sf"/>
</dbReference>
<proteinExistence type="inferred from homology"/>
<evidence type="ECO:0000313" key="4">
    <source>
        <dbReference type="EMBL" id="EMF16288.1"/>
    </source>
</evidence>
<dbReference type="OrthoDB" id="6614653at2759"/>
<sequence>MADYDDRTLHVPPHMSFAALAEKHVLPCHPFFNRLVRLAHAVPPRMCVRDDNTGVEATHLQLLTDALAFRRRIWQILGGHVQKALVQRQEVYVAILAPGGYEFTVAMVAALALGAAVVPMTTALPPEEALYFVTKSRAAALLVSDGALRLGLSVEKLVKNRDPHSPFVCIPVAPSLRNMPLKPAEIIVSSDTYLDDNAAGVVIFTSGTTGPPKGAVMRRAFIYDEAMGVVDHYGITTSDVLLHVLPVHHATGIGIMFFPFLIGGAVIEFKSGSFSPEWLWERWKRGGTTFFSGVPTLYMRLMRYFEQNLALRSDAQQYIDGARALRACICGTSALPKTIADWWTVLLGRQILLRYGMTETGAVFKVRVGDGKVPDGSVGTIQPGSDVRLSEGDQGEILAKSSGMFSRFLFDAEATAASHTSDGYYKTGDIARREGEYYWILGRASVDIIKSGGYKISALDIERELLSLPYIAEAMVVGVPDDEYGERVAAAVVLKSAAEMPSNTHVNIADVVPIAQLRNDLRHRLAGYKLPTVLRIIKDELPKSPTGKVVKKTLSPQYFPGNYRDIPEVQLWSPGIKLKL</sequence>
<evidence type="ECO:0000313" key="5">
    <source>
        <dbReference type="Proteomes" id="UP000016931"/>
    </source>
</evidence>
<dbReference type="Pfam" id="PF00501">
    <property type="entry name" value="AMP-binding"/>
    <property type="match status" value="1"/>
</dbReference>
<protein>
    <submittedName>
        <fullName evidence="4">AMP-binding enzyme</fullName>
    </submittedName>
</protein>
<dbReference type="GeneID" id="27899963"/>
<keyword evidence="5" id="KW-1185">Reference proteome</keyword>
<dbReference type="HOGENOM" id="CLU_000022_59_11_1"/>
<name>N1QKY8_SPHMS</name>
<evidence type="ECO:0000256" key="1">
    <source>
        <dbReference type="ARBA" id="ARBA00006432"/>
    </source>
</evidence>
<dbReference type="GO" id="GO:0031956">
    <property type="term" value="F:medium-chain fatty acid-CoA ligase activity"/>
    <property type="evidence" value="ECO:0007669"/>
    <property type="project" value="TreeGrafter"/>
</dbReference>
<dbReference type="PROSITE" id="PS00455">
    <property type="entry name" value="AMP_BINDING"/>
    <property type="match status" value="1"/>
</dbReference>
<dbReference type="Gene3D" id="3.30.300.30">
    <property type="match status" value="1"/>
</dbReference>
<dbReference type="OMA" id="YMRMMRY"/>
<dbReference type="AlphaFoldDB" id="N1QKY8"/>
<dbReference type="Proteomes" id="UP000016931">
    <property type="component" value="Unassembled WGS sequence"/>
</dbReference>
<dbReference type="InterPro" id="IPR045851">
    <property type="entry name" value="AMP-bd_C_sf"/>
</dbReference>
<dbReference type="EMBL" id="KB456260">
    <property type="protein sequence ID" value="EMF16288.1"/>
    <property type="molecule type" value="Genomic_DNA"/>
</dbReference>
<feature type="domain" description="AMP-binding enzyme C-terminal" evidence="3">
    <location>
        <begin position="461"/>
        <end position="548"/>
    </location>
</feature>
<comment type="similarity">
    <text evidence="1">Belongs to the ATP-dependent AMP-binding enzyme family.</text>
</comment>
<feature type="domain" description="AMP-dependent synthetase/ligase" evidence="2">
    <location>
        <begin position="86"/>
        <end position="406"/>
    </location>
</feature>
<evidence type="ECO:0000259" key="2">
    <source>
        <dbReference type="Pfam" id="PF00501"/>
    </source>
</evidence>
<dbReference type="STRING" id="692275.N1QKY8"/>
<dbReference type="RefSeq" id="XP_016764409.1">
    <property type="nucleotide sequence ID" value="XM_016902826.1"/>
</dbReference>